<dbReference type="AlphaFoldDB" id="A0A382J020"/>
<gene>
    <name evidence="1" type="ORF">METZ01_LOCUS258268</name>
</gene>
<reference evidence="1" key="1">
    <citation type="submission" date="2018-05" db="EMBL/GenBank/DDBJ databases">
        <authorList>
            <person name="Lanie J.A."/>
            <person name="Ng W.-L."/>
            <person name="Kazmierczak K.M."/>
            <person name="Andrzejewski T.M."/>
            <person name="Davidsen T.M."/>
            <person name="Wayne K.J."/>
            <person name="Tettelin H."/>
            <person name="Glass J.I."/>
            <person name="Rusch D."/>
            <person name="Podicherti R."/>
            <person name="Tsui H.-C.T."/>
            <person name="Winkler M.E."/>
        </authorList>
    </citation>
    <scope>NUCLEOTIDE SEQUENCE</scope>
</reference>
<feature type="non-terminal residue" evidence="1">
    <location>
        <position position="70"/>
    </location>
</feature>
<sequence length="70" mass="7809">MVESIAIFLILLLILFSFLESSSVAFPIQIKTASNYALLATIYYILADAFVENTLLNLTPGRIQDLNLPF</sequence>
<dbReference type="EMBL" id="UINC01070908">
    <property type="protein sequence ID" value="SVC05414.1"/>
    <property type="molecule type" value="Genomic_DNA"/>
</dbReference>
<proteinExistence type="predicted"/>
<accession>A0A382J020</accession>
<evidence type="ECO:0000313" key="1">
    <source>
        <dbReference type="EMBL" id="SVC05414.1"/>
    </source>
</evidence>
<name>A0A382J020_9ZZZZ</name>
<organism evidence="1">
    <name type="scientific">marine metagenome</name>
    <dbReference type="NCBI Taxonomy" id="408172"/>
    <lineage>
        <taxon>unclassified sequences</taxon>
        <taxon>metagenomes</taxon>
        <taxon>ecological metagenomes</taxon>
    </lineage>
</organism>
<protein>
    <submittedName>
        <fullName evidence="1">Uncharacterized protein</fullName>
    </submittedName>
</protein>